<feature type="transmembrane region" description="Helical" evidence="7">
    <location>
        <begin position="196"/>
        <end position="219"/>
    </location>
</feature>
<evidence type="ECO:0000256" key="5">
    <source>
        <dbReference type="ARBA" id="ARBA00022989"/>
    </source>
</evidence>
<evidence type="ECO:0000256" key="6">
    <source>
        <dbReference type="ARBA" id="ARBA00023136"/>
    </source>
</evidence>
<evidence type="ECO:0000256" key="4">
    <source>
        <dbReference type="ARBA" id="ARBA00022692"/>
    </source>
</evidence>
<keyword evidence="5 7" id="KW-1133">Transmembrane helix</keyword>
<name>A0AAJ1BCF9_9ACTO</name>
<feature type="transmembrane region" description="Helical" evidence="7">
    <location>
        <begin position="138"/>
        <end position="157"/>
    </location>
</feature>
<dbReference type="SUPFAM" id="SSF161098">
    <property type="entry name" value="MetI-like"/>
    <property type="match status" value="1"/>
</dbReference>
<keyword evidence="4 7" id="KW-0812">Transmembrane</keyword>
<comment type="subcellular location">
    <subcellularLocation>
        <location evidence="1 7">Cell membrane</location>
        <topology evidence="1 7">Multi-pass membrane protein</topology>
    </subcellularLocation>
</comment>
<dbReference type="Proteomes" id="UP001200537">
    <property type="component" value="Unassembled WGS sequence"/>
</dbReference>
<dbReference type="EMBL" id="JAKNHJ010000014">
    <property type="protein sequence ID" value="MCG4618349.1"/>
    <property type="molecule type" value="Genomic_DNA"/>
</dbReference>
<proteinExistence type="inferred from homology"/>
<feature type="transmembrane region" description="Helical" evidence="7">
    <location>
        <begin position="15"/>
        <end position="38"/>
    </location>
</feature>
<reference evidence="9" key="1">
    <citation type="submission" date="2022-01" db="EMBL/GenBank/DDBJ databases">
        <title>Collection of gut derived symbiotic bacterial strains cultured from healthy donors.</title>
        <authorList>
            <person name="Lin H."/>
            <person name="Kohout C."/>
            <person name="Waligurski E."/>
            <person name="Pamer E.G."/>
        </authorList>
    </citation>
    <scope>NUCLEOTIDE SEQUENCE</scope>
    <source>
        <strain evidence="9">DFI.7.46</strain>
    </source>
</reference>
<evidence type="ECO:0000256" key="2">
    <source>
        <dbReference type="ARBA" id="ARBA00022448"/>
    </source>
</evidence>
<dbReference type="PANTHER" id="PTHR43386">
    <property type="entry name" value="OLIGOPEPTIDE TRANSPORT SYSTEM PERMEASE PROTEIN APPC"/>
    <property type="match status" value="1"/>
</dbReference>
<sequence>MKTDQKISLRRHPSLWMGIALVSLIVLMGIVSFLYLPFDPTEVSEQRLSAPSATHIFGTDDFGRDVFSRMLSGAGICLLVGIVSVSIGALIGVPLGVYAAQRGGWPAKIIERGLDILYAFPALLLAILLAAARGSGSTWTAMVAIGIASIPAFARNVRAATLGVMSQDYMVAARAAGTPRYRSTITHVLPNIMPTIIVQASVSFALAILAEAALSYLGLGTRPDTPTWGLMLFEAQKSLLVTPQLALWPALGIALTVLGFNLLGDGLREVLDPRLRERQ</sequence>
<gene>
    <name evidence="9" type="ORF">L0M99_07575</name>
</gene>
<organism evidence="9 10">
    <name type="scientific">Varibaculum cambriense</name>
    <dbReference type="NCBI Taxonomy" id="184870"/>
    <lineage>
        <taxon>Bacteria</taxon>
        <taxon>Bacillati</taxon>
        <taxon>Actinomycetota</taxon>
        <taxon>Actinomycetes</taxon>
        <taxon>Actinomycetales</taxon>
        <taxon>Actinomycetaceae</taxon>
        <taxon>Varibaculum</taxon>
    </lineage>
</organism>
<evidence type="ECO:0000313" key="9">
    <source>
        <dbReference type="EMBL" id="MCG4618349.1"/>
    </source>
</evidence>
<feature type="domain" description="ABC transmembrane type-1" evidence="8">
    <location>
        <begin position="74"/>
        <end position="264"/>
    </location>
</feature>
<protein>
    <submittedName>
        <fullName evidence="9">ABC transporter permease</fullName>
    </submittedName>
</protein>
<keyword evidence="2 7" id="KW-0813">Transport</keyword>
<dbReference type="PROSITE" id="PS50928">
    <property type="entry name" value="ABC_TM1"/>
    <property type="match status" value="1"/>
</dbReference>
<evidence type="ECO:0000256" key="1">
    <source>
        <dbReference type="ARBA" id="ARBA00004651"/>
    </source>
</evidence>
<feature type="transmembrane region" description="Helical" evidence="7">
    <location>
        <begin position="239"/>
        <end position="264"/>
    </location>
</feature>
<dbReference type="InterPro" id="IPR035906">
    <property type="entry name" value="MetI-like_sf"/>
</dbReference>
<dbReference type="PANTHER" id="PTHR43386:SF25">
    <property type="entry name" value="PEPTIDE ABC TRANSPORTER PERMEASE PROTEIN"/>
    <property type="match status" value="1"/>
</dbReference>
<dbReference type="GO" id="GO:0005886">
    <property type="term" value="C:plasma membrane"/>
    <property type="evidence" value="ECO:0007669"/>
    <property type="project" value="UniProtKB-SubCell"/>
</dbReference>
<dbReference type="CDD" id="cd06261">
    <property type="entry name" value="TM_PBP2"/>
    <property type="match status" value="1"/>
</dbReference>
<accession>A0AAJ1BCF9</accession>
<evidence type="ECO:0000313" key="10">
    <source>
        <dbReference type="Proteomes" id="UP001200537"/>
    </source>
</evidence>
<feature type="transmembrane region" description="Helical" evidence="7">
    <location>
        <begin position="73"/>
        <end position="100"/>
    </location>
</feature>
<evidence type="ECO:0000259" key="8">
    <source>
        <dbReference type="PROSITE" id="PS50928"/>
    </source>
</evidence>
<feature type="transmembrane region" description="Helical" evidence="7">
    <location>
        <begin position="112"/>
        <end position="132"/>
    </location>
</feature>
<dbReference type="AlphaFoldDB" id="A0AAJ1BCF9"/>
<dbReference type="Pfam" id="PF00528">
    <property type="entry name" value="BPD_transp_1"/>
    <property type="match status" value="1"/>
</dbReference>
<dbReference type="GO" id="GO:0055085">
    <property type="term" value="P:transmembrane transport"/>
    <property type="evidence" value="ECO:0007669"/>
    <property type="project" value="InterPro"/>
</dbReference>
<evidence type="ECO:0000256" key="3">
    <source>
        <dbReference type="ARBA" id="ARBA00022475"/>
    </source>
</evidence>
<dbReference type="Gene3D" id="1.10.3720.10">
    <property type="entry name" value="MetI-like"/>
    <property type="match status" value="1"/>
</dbReference>
<comment type="caution">
    <text evidence="9">The sequence shown here is derived from an EMBL/GenBank/DDBJ whole genome shotgun (WGS) entry which is preliminary data.</text>
</comment>
<dbReference type="InterPro" id="IPR000515">
    <property type="entry name" value="MetI-like"/>
</dbReference>
<dbReference type="InterPro" id="IPR050366">
    <property type="entry name" value="BP-dependent_transpt_permease"/>
</dbReference>
<evidence type="ECO:0000256" key="7">
    <source>
        <dbReference type="RuleBase" id="RU363032"/>
    </source>
</evidence>
<dbReference type="RefSeq" id="WP_238128264.1">
    <property type="nucleotide sequence ID" value="NZ_CBCTPO010000010.1"/>
</dbReference>
<keyword evidence="6 7" id="KW-0472">Membrane</keyword>
<keyword evidence="3" id="KW-1003">Cell membrane</keyword>
<comment type="similarity">
    <text evidence="7">Belongs to the binding-protein-dependent transport system permease family.</text>
</comment>